<comment type="caution">
    <text evidence="2">The sequence shown here is derived from an EMBL/GenBank/DDBJ whole genome shotgun (WGS) entry which is preliminary data.</text>
</comment>
<evidence type="ECO:0000256" key="1">
    <source>
        <dbReference type="SAM" id="MobiDB-lite"/>
    </source>
</evidence>
<dbReference type="EMBL" id="BMAW01061877">
    <property type="protein sequence ID" value="GFT33236.1"/>
    <property type="molecule type" value="Genomic_DNA"/>
</dbReference>
<sequence>AWLFHGVGVRRSVEIATAERRLKTVCVIALDLFQLPLVSALQNVRSPESRVGGGRETDPFCKTPLPQVEGARH</sequence>
<organism evidence="2 3">
    <name type="scientific">Nephila pilipes</name>
    <name type="common">Giant wood spider</name>
    <name type="synonym">Nephila maculata</name>
    <dbReference type="NCBI Taxonomy" id="299642"/>
    <lineage>
        <taxon>Eukaryota</taxon>
        <taxon>Metazoa</taxon>
        <taxon>Ecdysozoa</taxon>
        <taxon>Arthropoda</taxon>
        <taxon>Chelicerata</taxon>
        <taxon>Arachnida</taxon>
        <taxon>Araneae</taxon>
        <taxon>Araneomorphae</taxon>
        <taxon>Entelegynae</taxon>
        <taxon>Araneoidea</taxon>
        <taxon>Nephilidae</taxon>
        <taxon>Nephila</taxon>
    </lineage>
</organism>
<keyword evidence="3" id="KW-1185">Reference proteome</keyword>
<feature type="non-terminal residue" evidence="2">
    <location>
        <position position="1"/>
    </location>
</feature>
<accession>A0A8X6NTF6</accession>
<evidence type="ECO:0000313" key="3">
    <source>
        <dbReference type="Proteomes" id="UP000887013"/>
    </source>
</evidence>
<feature type="region of interest" description="Disordered" evidence="1">
    <location>
        <begin position="47"/>
        <end position="73"/>
    </location>
</feature>
<dbReference type="Proteomes" id="UP000887013">
    <property type="component" value="Unassembled WGS sequence"/>
</dbReference>
<proteinExistence type="predicted"/>
<evidence type="ECO:0000313" key="2">
    <source>
        <dbReference type="EMBL" id="GFT33236.1"/>
    </source>
</evidence>
<gene>
    <name evidence="2" type="ORF">NPIL_594971</name>
</gene>
<reference evidence="2" key="1">
    <citation type="submission" date="2020-08" db="EMBL/GenBank/DDBJ databases">
        <title>Multicomponent nature underlies the extraordinary mechanical properties of spider dragline silk.</title>
        <authorList>
            <person name="Kono N."/>
            <person name="Nakamura H."/>
            <person name="Mori M."/>
            <person name="Yoshida Y."/>
            <person name="Ohtoshi R."/>
            <person name="Malay A.D."/>
            <person name="Moran D.A.P."/>
            <person name="Tomita M."/>
            <person name="Numata K."/>
            <person name="Arakawa K."/>
        </authorList>
    </citation>
    <scope>NUCLEOTIDE SEQUENCE</scope>
</reference>
<dbReference type="AlphaFoldDB" id="A0A8X6NTF6"/>
<protein>
    <submittedName>
        <fullName evidence="2">Uncharacterized protein</fullName>
    </submittedName>
</protein>
<name>A0A8X6NTF6_NEPPI</name>